<dbReference type="EC" id="1.1.1.85" evidence="9"/>
<dbReference type="Proteomes" id="UP000254821">
    <property type="component" value="Unassembled WGS sequence"/>
</dbReference>
<name>A0A377PN78_HAFAL</name>
<keyword evidence="7" id="KW-0100">Branched-chain amino acid biosynthesis</keyword>
<evidence type="ECO:0000256" key="3">
    <source>
        <dbReference type="ARBA" id="ARBA00022723"/>
    </source>
</evidence>
<evidence type="ECO:0000256" key="1">
    <source>
        <dbReference type="ARBA" id="ARBA00022430"/>
    </source>
</evidence>
<dbReference type="PANTHER" id="PTHR42979">
    <property type="entry name" value="3-ISOPROPYLMALATE DEHYDROGENASE"/>
    <property type="match status" value="1"/>
</dbReference>
<keyword evidence="2" id="KW-0028">Amino-acid biosynthesis</keyword>
<dbReference type="InterPro" id="IPR024084">
    <property type="entry name" value="IsoPropMal-DH-like_dom"/>
</dbReference>
<gene>
    <name evidence="9" type="primary">leuB_1</name>
    <name evidence="9" type="ORF">NCTC8105_04124</name>
</gene>
<evidence type="ECO:0000313" key="10">
    <source>
        <dbReference type="Proteomes" id="UP000254821"/>
    </source>
</evidence>
<organism evidence="9 10">
    <name type="scientific">Hafnia alvei</name>
    <dbReference type="NCBI Taxonomy" id="569"/>
    <lineage>
        <taxon>Bacteria</taxon>
        <taxon>Pseudomonadati</taxon>
        <taxon>Pseudomonadota</taxon>
        <taxon>Gammaproteobacteria</taxon>
        <taxon>Enterobacterales</taxon>
        <taxon>Hafniaceae</taxon>
        <taxon>Hafnia</taxon>
    </lineage>
</organism>
<dbReference type="GO" id="GO:0046872">
    <property type="term" value="F:metal ion binding"/>
    <property type="evidence" value="ECO:0007669"/>
    <property type="project" value="UniProtKB-KW"/>
</dbReference>
<dbReference type="Pfam" id="PF00180">
    <property type="entry name" value="Iso_dh"/>
    <property type="match status" value="1"/>
</dbReference>
<sequence>MSQTHHIAVLPGDGIGPEIMAQAYKVIDAVRQRFGLRISTSEYDVGGAAIDKHGTPLPAATIAGCEQASAILFGSVGGPKWEKPTARTAA</sequence>
<dbReference type="Gene3D" id="3.40.718.10">
    <property type="entry name" value="Isopropylmalate Dehydrogenase"/>
    <property type="match status" value="1"/>
</dbReference>
<keyword evidence="1" id="KW-0432">Leucine biosynthesis</keyword>
<dbReference type="SUPFAM" id="SSF53659">
    <property type="entry name" value="Isocitrate/Isopropylmalate dehydrogenase-like"/>
    <property type="match status" value="1"/>
</dbReference>
<dbReference type="InterPro" id="IPR004429">
    <property type="entry name" value="Isopropylmalate_DH"/>
</dbReference>
<dbReference type="PANTHER" id="PTHR42979:SF1">
    <property type="entry name" value="3-ISOPROPYLMALATE DEHYDROGENASE"/>
    <property type="match status" value="1"/>
</dbReference>
<evidence type="ECO:0000313" key="9">
    <source>
        <dbReference type="EMBL" id="STQ81926.1"/>
    </source>
</evidence>
<feature type="domain" description="Isopropylmalate dehydrogenase-like" evidence="8">
    <location>
        <begin position="6"/>
        <end position="88"/>
    </location>
</feature>
<dbReference type="GO" id="GO:0005829">
    <property type="term" value="C:cytosol"/>
    <property type="evidence" value="ECO:0007669"/>
    <property type="project" value="TreeGrafter"/>
</dbReference>
<protein>
    <submittedName>
        <fullName evidence="9">3-isopropylmalate dehydrogenase</fullName>
        <ecNumber evidence="9">1.1.1.85</ecNumber>
    </submittedName>
</protein>
<evidence type="ECO:0000256" key="7">
    <source>
        <dbReference type="ARBA" id="ARBA00023304"/>
    </source>
</evidence>
<dbReference type="AlphaFoldDB" id="A0A377PN78"/>
<keyword evidence="5 9" id="KW-0560">Oxidoreductase</keyword>
<evidence type="ECO:0000256" key="2">
    <source>
        <dbReference type="ARBA" id="ARBA00022605"/>
    </source>
</evidence>
<proteinExistence type="predicted"/>
<accession>A0A377PN78</accession>
<keyword evidence="4" id="KW-0460">Magnesium</keyword>
<keyword evidence="6" id="KW-0520">NAD</keyword>
<reference evidence="9 10" key="1">
    <citation type="submission" date="2018-06" db="EMBL/GenBank/DDBJ databases">
        <authorList>
            <consortium name="Pathogen Informatics"/>
            <person name="Doyle S."/>
        </authorList>
    </citation>
    <scope>NUCLEOTIDE SEQUENCE [LARGE SCALE GENOMIC DNA]</scope>
    <source>
        <strain evidence="9 10">NCTC8105</strain>
    </source>
</reference>
<evidence type="ECO:0000256" key="5">
    <source>
        <dbReference type="ARBA" id="ARBA00023002"/>
    </source>
</evidence>
<dbReference type="GO" id="GO:0003862">
    <property type="term" value="F:3-isopropylmalate dehydrogenase activity"/>
    <property type="evidence" value="ECO:0007669"/>
    <property type="project" value="UniProtKB-EC"/>
</dbReference>
<evidence type="ECO:0000256" key="4">
    <source>
        <dbReference type="ARBA" id="ARBA00022842"/>
    </source>
</evidence>
<dbReference type="EMBL" id="UGHP01000001">
    <property type="protein sequence ID" value="STQ81926.1"/>
    <property type="molecule type" value="Genomic_DNA"/>
</dbReference>
<evidence type="ECO:0000256" key="6">
    <source>
        <dbReference type="ARBA" id="ARBA00023027"/>
    </source>
</evidence>
<evidence type="ECO:0000259" key="8">
    <source>
        <dbReference type="Pfam" id="PF00180"/>
    </source>
</evidence>
<keyword evidence="3" id="KW-0479">Metal-binding</keyword>
<dbReference type="GO" id="GO:0009098">
    <property type="term" value="P:L-leucine biosynthetic process"/>
    <property type="evidence" value="ECO:0007669"/>
    <property type="project" value="UniProtKB-KW"/>
</dbReference>